<dbReference type="RefSeq" id="WP_098461510.1">
    <property type="nucleotide sequence ID" value="NZ_PDJC01000001.1"/>
</dbReference>
<comment type="caution">
    <text evidence="5">The sequence shown here is derived from an EMBL/GenBank/DDBJ whole genome shotgun (WGS) entry which is preliminary data.</text>
</comment>
<keyword evidence="2 5" id="KW-0012">Acyltransferase</keyword>
<gene>
    <name evidence="5" type="ORF">ATK74_2716</name>
</gene>
<evidence type="ECO:0000259" key="4">
    <source>
        <dbReference type="SMART" id="SM00563"/>
    </source>
</evidence>
<dbReference type="GO" id="GO:0003841">
    <property type="term" value="F:1-acylglycerol-3-phosphate O-acyltransferase activity"/>
    <property type="evidence" value="ECO:0007669"/>
    <property type="project" value="TreeGrafter"/>
</dbReference>
<accession>A0A2A9CVT9</accession>
<evidence type="ECO:0000256" key="3">
    <source>
        <dbReference type="SAM" id="MobiDB-lite"/>
    </source>
</evidence>
<feature type="domain" description="Phospholipid/glycerol acyltransferase" evidence="4">
    <location>
        <begin position="51"/>
        <end position="171"/>
    </location>
</feature>
<dbReference type="SMART" id="SM00563">
    <property type="entry name" value="PlsC"/>
    <property type="match status" value="1"/>
</dbReference>
<dbReference type="Proteomes" id="UP000226079">
    <property type="component" value="Unassembled WGS sequence"/>
</dbReference>
<feature type="compositionally biased region" description="Pro residues" evidence="3">
    <location>
        <begin position="297"/>
        <end position="308"/>
    </location>
</feature>
<evidence type="ECO:0000256" key="2">
    <source>
        <dbReference type="ARBA" id="ARBA00023315"/>
    </source>
</evidence>
<sequence>MSDPKTSQYSAAAPAFARLVAQHLVMKPYIWSALTVNLHGLRNLDDLKPPFVVIANHSSHLDAPLIYGSLPRRLSQNLAAATAGDYFFNSWYKALPTKLFFNSFPVVRQGHANRNGQRGLAAKLVNDGVPILIFPEGTRSRTGAMANFTPGAAALSISRNAPIVPIALVGAYAAMPYGATVPVPGRPHVHVVFGRPLRATPGETANHFAERLHRYVVELHDSTARAYGMPTQADFARAVALRSAAARADQAADGAVRAEPESASGPETSPAPADQQIPLAADETVVRLEPPDEIVPLSPPEPVVPLEPPDSTDSDQA</sequence>
<dbReference type="OrthoDB" id="9808424at2"/>
<dbReference type="EMBL" id="PDJC01000001">
    <property type="protein sequence ID" value="PFG18135.1"/>
    <property type="molecule type" value="Genomic_DNA"/>
</dbReference>
<dbReference type="SUPFAM" id="SSF69593">
    <property type="entry name" value="Glycerol-3-phosphate (1)-acyltransferase"/>
    <property type="match status" value="1"/>
</dbReference>
<dbReference type="Pfam" id="PF01553">
    <property type="entry name" value="Acyltransferase"/>
    <property type="match status" value="1"/>
</dbReference>
<dbReference type="InterPro" id="IPR002123">
    <property type="entry name" value="Plipid/glycerol_acylTrfase"/>
</dbReference>
<dbReference type="AlphaFoldDB" id="A0A2A9CVT9"/>
<dbReference type="PANTHER" id="PTHR10434:SF11">
    <property type="entry name" value="1-ACYL-SN-GLYCEROL-3-PHOSPHATE ACYLTRANSFERASE"/>
    <property type="match status" value="1"/>
</dbReference>
<dbReference type="PANTHER" id="PTHR10434">
    <property type="entry name" value="1-ACYL-SN-GLYCEROL-3-PHOSPHATE ACYLTRANSFERASE"/>
    <property type="match status" value="1"/>
</dbReference>
<dbReference type="CDD" id="cd07989">
    <property type="entry name" value="LPLAT_AGPAT-like"/>
    <property type="match status" value="1"/>
</dbReference>
<evidence type="ECO:0000256" key="1">
    <source>
        <dbReference type="ARBA" id="ARBA00022679"/>
    </source>
</evidence>
<proteinExistence type="predicted"/>
<organism evidence="5 6">
    <name type="scientific">Propionicimonas paludicola</name>
    <dbReference type="NCBI Taxonomy" id="185243"/>
    <lineage>
        <taxon>Bacteria</taxon>
        <taxon>Bacillati</taxon>
        <taxon>Actinomycetota</taxon>
        <taxon>Actinomycetes</taxon>
        <taxon>Propionibacteriales</taxon>
        <taxon>Nocardioidaceae</taxon>
        <taxon>Propionicimonas</taxon>
    </lineage>
</organism>
<dbReference type="GO" id="GO:0006654">
    <property type="term" value="P:phosphatidic acid biosynthetic process"/>
    <property type="evidence" value="ECO:0007669"/>
    <property type="project" value="TreeGrafter"/>
</dbReference>
<evidence type="ECO:0000313" key="6">
    <source>
        <dbReference type="Proteomes" id="UP000226079"/>
    </source>
</evidence>
<reference evidence="5 6" key="1">
    <citation type="submission" date="2017-10" db="EMBL/GenBank/DDBJ databases">
        <title>Sequencing the genomes of 1000 actinobacteria strains.</title>
        <authorList>
            <person name="Klenk H.-P."/>
        </authorList>
    </citation>
    <scope>NUCLEOTIDE SEQUENCE [LARGE SCALE GENOMIC DNA]</scope>
    <source>
        <strain evidence="5 6">DSM 15597</strain>
    </source>
</reference>
<keyword evidence="1 5" id="KW-0808">Transferase</keyword>
<name>A0A2A9CVT9_9ACTN</name>
<evidence type="ECO:0000313" key="5">
    <source>
        <dbReference type="EMBL" id="PFG18135.1"/>
    </source>
</evidence>
<keyword evidence="6" id="KW-1185">Reference proteome</keyword>
<feature type="region of interest" description="Disordered" evidence="3">
    <location>
        <begin position="251"/>
        <end position="317"/>
    </location>
</feature>
<protein>
    <submittedName>
        <fullName evidence="5">1-acyl-sn-glycerol-3-phosphate acyltransferase</fullName>
    </submittedName>
</protein>